<organism evidence="2 3">
    <name type="scientific">Vibrio maritimus</name>
    <dbReference type="NCBI Taxonomy" id="990268"/>
    <lineage>
        <taxon>Bacteria</taxon>
        <taxon>Pseudomonadati</taxon>
        <taxon>Pseudomonadota</taxon>
        <taxon>Gammaproteobacteria</taxon>
        <taxon>Vibrionales</taxon>
        <taxon>Vibrionaceae</taxon>
        <taxon>Vibrio</taxon>
    </lineage>
</organism>
<comment type="caution">
    <text evidence="2">The sequence shown here is derived from an EMBL/GenBank/DDBJ whole genome shotgun (WGS) entry which is preliminary data.</text>
</comment>
<gene>
    <name evidence="2" type="ORF">JCM19235_6371</name>
</gene>
<name>A0A090RTC1_9VIBR</name>
<proteinExistence type="predicted"/>
<reference evidence="2 3" key="1">
    <citation type="submission" date="2014-09" db="EMBL/GenBank/DDBJ databases">
        <title>Vibrio maritimus JCM 19235. (C45) whole genome shotgun sequence.</title>
        <authorList>
            <person name="Sawabe T."/>
            <person name="Meirelles P."/>
            <person name="Nakanishi M."/>
            <person name="Sayaka M."/>
            <person name="Hattori M."/>
            <person name="Ohkuma M."/>
        </authorList>
    </citation>
    <scope>NUCLEOTIDE SEQUENCE [LARGE SCALE GENOMIC DNA]</scope>
    <source>
        <strain evidence="3">JCM19235</strain>
    </source>
</reference>
<reference evidence="2 3" key="2">
    <citation type="submission" date="2014-09" db="EMBL/GenBank/DDBJ databases">
        <authorList>
            <consortium name="NBRP consortium"/>
            <person name="Sawabe T."/>
            <person name="Meirelles P."/>
            <person name="Nakanishi M."/>
            <person name="Sayaka M."/>
            <person name="Hattori M."/>
            <person name="Ohkuma M."/>
        </authorList>
    </citation>
    <scope>NUCLEOTIDE SEQUENCE [LARGE SCALE GENOMIC DNA]</scope>
    <source>
        <strain evidence="3">JCM19235</strain>
    </source>
</reference>
<dbReference type="STRING" id="990268.JCM19235_6371"/>
<evidence type="ECO:0000313" key="2">
    <source>
        <dbReference type="EMBL" id="GAL17818.1"/>
    </source>
</evidence>
<sequence length="318" mass="34403">MTILSSFSQDQVQMLRSTITRQLATSALGLLVTSSALASSFVAPEMTANQPGFNATANAAVYAGKGLIGAITYGHYKIKGIDANGQNLPTDVSLQVLLGTLHYNTDLDLLGGKYSLGATLVSGGLYPGGSGRDLNGKLLDVSRSPWMTPIKLNWTIGKDWHLAANYTFRLGLKSGNTNTDKTYDIHQIGGQATWNINDSWQANFASNLEYRTKDLRRGRDMKPGTVGYIEGSLQYQFENGMNLGGYAYHVGHLTKDAGHNDDGQRLGPYHSNLTGAGVEFGTPIKAINSSLSIRVFTEPSRSNHMHGVRAFISLAHKF</sequence>
<accession>A0A090RTC1</accession>
<evidence type="ECO:0008006" key="4">
    <source>
        <dbReference type="Google" id="ProtNLM"/>
    </source>
</evidence>
<keyword evidence="1" id="KW-0732">Signal</keyword>
<feature type="chain" id="PRO_5001864427" description="Protein involved in meta-pathway of phenol degradation" evidence="1">
    <location>
        <begin position="39"/>
        <end position="318"/>
    </location>
</feature>
<dbReference type="Proteomes" id="UP000029228">
    <property type="component" value="Unassembled WGS sequence"/>
</dbReference>
<evidence type="ECO:0000313" key="3">
    <source>
        <dbReference type="Proteomes" id="UP000029228"/>
    </source>
</evidence>
<evidence type="ECO:0000256" key="1">
    <source>
        <dbReference type="SAM" id="SignalP"/>
    </source>
</evidence>
<dbReference type="AlphaFoldDB" id="A0A090RTC1"/>
<keyword evidence="3" id="KW-1185">Reference proteome</keyword>
<protein>
    <recommendedName>
        <fullName evidence="4">Protein involved in meta-pathway of phenol degradation</fullName>
    </recommendedName>
</protein>
<feature type="signal peptide" evidence="1">
    <location>
        <begin position="1"/>
        <end position="38"/>
    </location>
</feature>
<dbReference type="EMBL" id="BBMR01000002">
    <property type="protein sequence ID" value="GAL17818.1"/>
    <property type="molecule type" value="Genomic_DNA"/>
</dbReference>